<sequence>MPPRPANSSKASSKPHVGYISMSTVEDLSYTPSVEEKSRDAAQIVATGRRSWKTLKGRGEAVWPPHLEAALIEALEKYKPDEPRLSRASGRFSMRNRFISDYIYESTGKRRTPKQVGSRLQQLRDTCKSEKIMQLISRRPLDNDGDSSGSSYSESPSASPAPENHIPQDISTQRTIWVNLVLDRSWSSPPPVVNLASSEKVMPLIIHLAPSPNASLSSGYGSLGAGLLSNRESRVTIASPYILQRHCSFSVFVEGLEHPIHRESSPLTIHSSLQRSGIMYSASLVPGFWQSLCDCATPTRYTIMQTLFLNQNISGHQKNDAEVSIVYNFTYPESSAEFLPSPSHSTHSSFSSMNEHEQSFDSTLARGWSATALDWPMSFNSHSQLNDIALNPDLNPRFDMHTMTQNSRGLVLPTVSWVNEPRYTQQVLPYC</sequence>
<dbReference type="GO" id="GO:0005634">
    <property type="term" value="C:nucleus"/>
    <property type="evidence" value="ECO:0007669"/>
    <property type="project" value="UniProtKB-SubCell"/>
</dbReference>
<evidence type="ECO:0000256" key="2">
    <source>
        <dbReference type="ARBA" id="ARBA00008421"/>
    </source>
</evidence>
<dbReference type="GO" id="GO:0005667">
    <property type="term" value="C:transcription regulator complex"/>
    <property type="evidence" value="ECO:0007669"/>
    <property type="project" value="TreeGrafter"/>
</dbReference>
<dbReference type="Pfam" id="PF01285">
    <property type="entry name" value="TEA"/>
    <property type="match status" value="1"/>
</dbReference>
<dbReference type="GO" id="GO:0000978">
    <property type="term" value="F:RNA polymerase II cis-regulatory region sequence-specific DNA binding"/>
    <property type="evidence" value="ECO:0007669"/>
    <property type="project" value="TreeGrafter"/>
</dbReference>
<dbReference type="PROSITE" id="PS51088">
    <property type="entry name" value="TEA_2"/>
    <property type="match status" value="1"/>
</dbReference>
<dbReference type="HOGENOM" id="CLU_036087_1_0_1"/>
<dbReference type="PANTHER" id="PTHR11834:SF0">
    <property type="entry name" value="PROTEIN SCALLOPED"/>
    <property type="match status" value="1"/>
</dbReference>
<accession>A0A0D0CAQ5</accession>
<dbReference type="AlphaFoldDB" id="A0A0D0CAQ5"/>
<dbReference type="OrthoDB" id="10006572at2759"/>
<evidence type="ECO:0000256" key="6">
    <source>
        <dbReference type="PROSITE-ProRule" id="PRU00505"/>
    </source>
</evidence>
<keyword evidence="10" id="KW-1185">Reference proteome</keyword>
<evidence type="ECO:0000256" key="7">
    <source>
        <dbReference type="SAM" id="MobiDB-lite"/>
    </source>
</evidence>
<evidence type="ECO:0000259" key="8">
    <source>
        <dbReference type="PROSITE" id="PS51088"/>
    </source>
</evidence>
<dbReference type="InterPro" id="IPR000818">
    <property type="entry name" value="TEA/ATTS_dom"/>
</dbReference>
<evidence type="ECO:0000313" key="10">
    <source>
        <dbReference type="Proteomes" id="UP000053593"/>
    </source>
</evidence>
<keyword evidence="3" id="KW-0805">Transcription regulation</keyword>
<dbReference type="InterPro" id="IPR050937">
    <property type="entry name" value="TEC1_TEAD_TF"/>
</dbReference>
<evidence type="ECO:0000256" key="5">
    <source>
        <dbReference type="ARBA" id="ARBA00023242"/>
    </source>
</evidence>
<reference evidence="9 10" key="1">
    <citation type="submission" date="2014-04" db="EMBL/GenBank/DDBJ databases">
        <title>Evolutionary Origins and Diversification of the Mycorrhizal Mutualists.</title>
        <authorList>
            <consortium name="DOE Joint Genome Institute"/>
            <consortium name="Mycorrhizal Genomics Consortium"/>
            <person name="Kohler A."/>
            <person name="Kuo A."/>
            <person name="Nagy L.G."/>
            <person name="Floudas D."/>
            <person name="Copeland A."/>
            <person name="Barry K.W."/>
            <person name="Cichocki N."/>
            <person name="Veneault-Fourrey C."/>
            <person name="LaButti K."/>
            <person name="Lindquist E.A."/>
            <person name="Lipzen A."/>
            <person name="Lundell T."/>
            <person name="Morin E."/>
            <person name="Murat C."/>
            <person name="Riley R."/>
            <person name="Ohm R."/>
            <person name="Sun H."/>
            <person name="Tunlid A."/>
            <person name="Henrissat B."/>
            <person name="Grigoriev I.V."/>
            <person name="Hibbett D.S."/>
            <person name="Martin F."/>
        </authorList>
    </citation>
    <scope>NUCLEOTIDE SEQUENCE [LARGE SCALE GENOMIC DNA]</scope>
    <source>
        <strain evidence="9 10">FD-317 M1</strain>
    </source>
</reference>
<comment type="subcellular location">
    <subcellularLocation>
        <location evidence="1">Nucleus</location>
    </subcellularLocation>
</comment>
<dbReference type="PANTHER" id="PTHR11834">
    <property type="entry name" value="TRANSCRIPTIONAL ENHANCER FACTOR TEF RELATED"/>
    <property type="match status" value="1"/>
</dbReference>
<gene>
    <name evidence="9" type="ORF">GYMLUDRAFT_264250</name>
</gene>
<dbReference type="Proteomes" id="UP000053593">
    <property type="component" value="Unassembled WGS sequence"/>
</dbReference>
<evidence type="ECO:0000256" key="4">
    <source>
        <dbReference type="ARBA" id="ARBA00023163"/>
    </source>
</evidence>
<feature type="compositionally biased region" description="Low complexity" evidence="7">
    <location>
        <begin position="146"/>
        <end position="163"/>
    </location>
</feature>
<dbReference type="Gene3D" id="6.10.20.40">
    <property type="entry name" value="TEA/ATTS domain"/>
    <property type="match status" value="1"/>
</dbReference>
<feature type="DNA-binding region" description="TEA" evidence="6">
    <location>
        <begin position="56"/>
        <end position="130"/>
    </location>
</feature>
<organism evidence="9 10">
    <name type="scientific">Collybiopsis luxurians FD-317 M1</name>
    <dbReference type="NCBI Taxonomy" id="944289"/>
    <lineage>
        <taxon>Eukaryota</taxon>
        <taxon>Fungi</taxon>
        <taxon>Dikarya</taxon>
        <taxon>Basidiomycota</taxon>
        <taxon>Agaricomycotina</taxon>
        <taxon>Agaricomycetes</taxon>
        <taxon>Agaricomycetidae</taxon>
        <taxon>Agaricales</taxon>
        <taxon>Marasmiineae</taxon>
        <taxon>Omphalotaceae</taxon>
        <taxon>Collybiopsis</taxon>
        <taxon>Collybiopsis luxurians</taxon>
    </lineage>
</organism>
<evidence type="ECO:0000256" key="3">
    <source>
        <dbReference type="ARBA" id="ARBA00023015"/>
    </source>
</evidence>
<dbReference type="GO" id="GO:0000981">
    <property type="term" value="F:DNA-binding transcription factor activity, RNA polymerase II-specific"/>
    <property type="evidence" value="ECO:0007669"/>
    <property type="project" value="TreeGrafter"/>
</dbReference>
<name>A0A0D0CAQ5_9AGAR</name>
<keyword evidence="4" id="KW-0804">Transcription</keyword>
<feature type="region of interest" description="Disordered" evidence="7">
    <location>
        <begin position="134"/>
        <end position="168"/>
    </location>
</feature>
<dbReference type="SMART" id="SM00426">
    <property type="entry name" value="TEA"/>
    <property type="match status" value="1"/>
</dbReference>
<dbReference type="InterPro" id="IPR038096">
    <property type="entry name" value="TEA/ATTS_sf"/>
</dbReference>
<comment type="similarity">
    <text evidence="2">Belongs to the TEC1 family.</text>
</comment>
<protein>
    <recommendedName>
        <fullName evidence="8">TEA domain-containing protein</fullName>
    </recommendedName>
</protein>
<keyword evidence="5" id="KW-0539">Nucleus</keyword>
<feature type="domain" description="TEA" evidence="8">
    <location>
        <begin position="56"/>
        <end position="130"/>
    </location>
</feature>
<proteinExistence type="inferred from homology"/>
<dbReference type="EMBL" id="KN834809">
    <property type="protein sequence ID" value="KIK55107.1"/>
    <property type="molecule type" value="Genomic_DNA"/>
</dbReference>
<evidence type="ECO:0000256" key="1">
    <source>
        <dbReference type="ARBA" id="ARBA00004123"/>
    </source>
</evidence>
<evidence type="ECO:0000313" key="9">
    <source>
        <dbReference type="EMBL" id="KIK55107.1"/>
    </source>
</evidence>